<protein>
    <submittedName>
        <fullName evidence="4">Binding partner of ACD11 1</fullName>
    </submittedName>
</protein>
<dbReference type="SUPFAM" id="SSF54928">
    <property type="entry name" value="RNA-binding domain, RBD"/>
    <property type="match status" value="1"/>
</dbReference>
<organism evidence="4">
    <name type="scientific">Sesamum radiatum</name>
    <name type="common">Black benniseed</name>
    <dbReference type="NCBI Taxonomy" id="300843"/>
    <lineage>
        <taxon>Eukaryota</taxon>
        <taxon>Viridiplantae</taxon>
        <taxon>Streptophyta</taxon>
        <taxon>Embryophyta</taxon>
        <taxon>Tracheophyta</taxon>
        <taxon>Spermatophyta</taxon>
        <taxon>Magnoliopsida</taxon>
        <taxon>eudicotyledons</taxon>
        <taxon>Gunneridae</taxon>
        <taxon>Pentapetalae</taxon>
        <taxon>asterids</taxon>
        <taxon>lamiids</taxon>
        <taxon>Lamiales</taxon>
        <taxon>Pedaliaceae</taxon>
        <taxon>Sesamum</taxon>
    </lineage>
</organism>
<evidence type="ECO:0000313" key="4">
    <source>
        <dbReference type="EMBL" id="KAL0296565.1"/>
    </source>
</evidence>
<proteinExistence type="predicted"/>
<evidence type="ECO:0000256" key="2">
    <source>
        <dbReference type="SAM" id="MobiDB-lite"/>
    </source>
</evidence>
<accession>A0AAW2JQ76</accession>
<dbReference type="PANTHER" id="PTHR32343">
    <property type="entry name" value="SERINE/ARGININE-RICH SPLICING FACTOR"/>
    <property type="match status" value="1"/>
</dbReference>
<feature type="region of interest" description="Disordered" evidence="2">
    <location>
        <begin position="269"/>
        <end position="310"/>
    </location>
</feature>
<name>A0AAW2JQ76_SESRA</name>
<dbReference type="GO" id="GO:0003723">
    <property type="term" value="F:RNA binding"/>
    <property type="evidence" value="ECO:0007669"/>
    <property type="project" value="UniProtKB-UniRule"/>
</dbReference>
<dbReference type="PROSITE" id="PS50102">
    <property type="entry name" value="RRM"/>
    <property type="match status" value="1"/>
</dbReference>
<gene>
    <name evidence="4" type="ORF">Sradi_6708600</name>
</gene>
<feature type="domain" description="RRM" evidence="3">
    <location>
        <begin position="28"/>
        <end position="102"/>
    </location>
</feature>
<dbReference type="Pfam" id="PF00076">
    <property type="entry name" value="RRM_1"/>
    <property type="match status" value="1"/>
</dbReference>
<evidence type="ECO:0000259" key="3">
    <source>
        <dbReference type="PROSITE" id="PS50102"/>
    </source>
</evidence>
<dbReference type="InterPro" id="IPR012677">
    <property type="entry name" value="Nucleotide-bd_a/b_plait_sf"/>
</dbReference>
<feature type="compositionally biased region" description="Basic and acidic residues" evidence="2">
    <location>
        <begin position="269"/>
        <end position="281"/>
    </location>
</feature>
<dbReference type="Gene3D" id="3.30.70.330">
    <property type="match status" value="1"/>
</dbReference>
<dbReference type="SMART" id="SM00360">
    <property type="entry name" value="RRM"/>
    <property type="match status" value="1"/>
</dbReference>
<dbReference type="InterPro" id="IPR035979">
    <property type="entry name" value="RBD_domain_sf"/>
</dbReference>
<dbReference type="InterPro" id="IPR000504">
    <property type="entry name" value="RRM_dom"/>
</dbReference>
<evidence type="ECO:0000256" key="1">
    <source>
        <dbReference type="PROSITE-ProRule" id="PRU00176"/>
    </source>
</evidence>
<reference evidence="4" key="1">
    <citation type="submission" date="2020-06" db="EMBL/GenBank/DDBJ databases">
        <authorList>
            <person name="Li T."/>
            <person name="Hu X."/>
            <person name="Zhang T."/>
            <person name="Song X."/>
            <person name="Zhang H."/>
            <person name="Dai N."/>
            <person name="Sheng W."/>
            <person name="Hou X."/>
            <person name="Wei L."/>
        </authorList>
    </citation>
    <scope>NUCLEOTIDE SEQUENCE</scope>
    <source>
        <strain evidence="4">G02</strain>
        <tissue evidence="4">Leaf</tissue>
    </source>
</reference>
<dbReference type="EMBL" id="JACGWJ010000032">
    <property type="protein sequence ID" value="KAL0296565.1"/>
    <property type="molecule type" value="Genomic_DNA"/>
</dbReference>
<comment type="caution">
    <text evidence="4">The sequence shown here is derived from an EMBL/GenBank/DDBJ whole genome shotgun (WGS) entry which is preliminary data.</text>
</comment>
<dbReference type="AlphaFoldDB" id="A0AAW2JQ76"/>
<dbReference type="PANTHER" id="PTHR32343:SF29">
    <property type="entry name" value="RNA-BINDING (RRM_RBD_RNP MOTIFS) FAMILY PROTEIN"/>
    <property type="match status" value="1"/>
</dbReference>
<reference evidence="4" key="2">
    <citation type="journal article" date="2024" name="Plant">
        <title>Genomic evolution and insights into agronomic trait innovations of Sesamum species.</title>
        <authorList>
            <person name="Miao H."/>
            <person name="Wang L."/>
            <person name="Qu L."/>
            <person name="Liu H."/>
            <person name="Sun Y."/>
            <person name="Le M."/>
            <person name="Wang Q."/>
            <person name="Wei S."/>
            <person name="Zheng Y."/>
            <person name="Lin W."/>
            <person name="Duan Y."/>
            <person name="Cao H."/>
            <person name="Xiong S."/>
            <person name="Wang X."/>
            <person name="Wei L."/>
            <person name="Li C."/>
            <person name="Ma Q."/>
            <person name="Ju M."/>
            <person name="Zhao R."/>
            <person name="Li G."/>
            <person name="Mu C."/>
            <person name="Tian Q."/>
            <person name="Mei H."/>
            <person name="Zhang T."/>
            <person name="Gao T."/>
            <person name="Zhang H."/>
        </authorList>
    </citation>
    <scope>NUCLEOTIDE SEQUENCE</scope>
    <source>
        <strain evidence="4">G02</strain>
    </source>
</reference>
<sequence>MDQTESRKEEDLPPTSFPNWTIEVSDIRTVKVSNVSPAVSERDILEFFTFSGDIRHIEMQRGSEIPQVAYVTFRDSHGVDRATLLTGATLAGLSISINPVENYELPPNATSLTSTYSNLPLSRFNIIDFSFFKDETPSVVGSAVKKAEDVVSTMLAKGFLLGKGALNRAQSFDEKHQLTSNATATVASIDRRIGFTEKVKEMDERLQVSEMTKSALAAAEQRASSAGSAIMNTRIVSAGASWFSSALSVVSKAAEGVSTMTREKVEKVEEERRENLDKERAAIAYNPTNDHHVDESPGIRVPAGDTSKLV</sequence>
<keyword evidence="1" id="KW-0694">RNA-binding</keyword>